<dbReference type="InterPro" id="IPR015590">
    <property type="entry name" value="Aldehyde_DH_dom"/>
</dbReference>
<dbReference type="PANTHER" id="PTHR43866:SF4">
    <property type="entry name" value="MALONATE-SEMIALDEHYDE DEHYDROGENASE"/>
    <property type="match status" value="1"/>
</dbReference>
<evidence type="ECO:0000256" key="3">
    <source>
        <dbReference type="ARBA" id="ARBA00023002"/>
    </source>
</evidence>
<dbReference type="InterPro" id="IPR010061">
    <property type="entry name" value="MeMal-semiAld_DH"/>
</dbReference>
<keyword evidence="4" id="KW-0520">NAD</keyword>
<evidence type="ECO:0000256" key="2">
    <source>
        <dbReference type="ARBA" id="ARBA00013048"/>
    </source>
</evidence>
<dbReference type="GO" id="GO:0004491">
    <property type="term" value="F:methylmalonate-semialdehyde dehydrogenase (acylating, NAD) activity"/>
    <property type="evidence" value="ECO:0007669"/>
    <property type="project" value="UniProtKB-EC"/>
</dbReference>
<dbReference type="InterPro" id="IPR016163">
    <property type="entry name" value="Ald_DH_C"/>
</dbReference>
<dbReference type="EMBL" id="FR824234">
    <property type="protein sequence ID" value="CCA23315.1"/>
    <property type="molecule type" value="Genomic_DNA"/>
</dbReference>
<dbReference type="Gene3D" id="3.40.605.10">
    <property type="entry name" value="Aldehyde Dehydrogenase, Chain A, domain 1"/>
    <property type="match status" value="1"/>
</dbReference>
<reference evidence="6" key="1">
    <citation type="journal article" date="2011" name="PLoS Biol.">
        <title>Gene gain and loss during evolution of obligate parasitism in the white rust pathogen of Arabidopsis thaliana.</title>
        <authorList>
            <person name="Kemen E."/>
            <person name="Gardiner A."/>
            <person name="Schultz-Larsen T."/>
            <person name="Kemen A.C."/>
            <person name="Balmuth A.L."/>
            <person name="Robert-Seilaniantz A."/>
            <person name="Bailey K."/>
            <person name="Holub E."/>
            <person name="Studholme D.J."/>
            <person name="Maclean D."/>
            <person name="Jones J.D."/>
        </authorList>
    </citation>
    <scope>NUCLEOTIDE SEQUENCE</scope>
</reference>
<evidence type="ECO:0000259" key="5">
    <source>
        <dbReference type="Pfam" id="PF00171"/>
    </source>
</evidence>
<dbReference type="PROSITE" id="PS00070">
    <property type="entry name" value="ALDEHYDE_DEHYDR_CYS"/>
    <property type="match status" value="1"/>
</dbReference>
<dbReference type="Pfam" id="PF00171">
    <property type="entry name" value="Aldedh"/>
    <property type="match status" value="1"/>
</dbReference>
<proteinExistence type="inferred from homology"/>
<protein>
    <recommendedName>
        <fullName evidence="2">methylmalonate-semialdehyde dehydrogenase (CoA acylating)</fullName>
        <ecNumber evidence="2">1.2.1.27</ecNumber>
    </recommendedName>
</protein>
<evidence type="ECO:0000313" key="7">
    <source>
        <dbReference type="EMBL" id="CCA24349.1"/>
    </source>
</evidence>
<evidence type="ECO:0000256" key="4">
    <source>
        <dbReference type="ARBA" id="ARBA00023027"/>
    </source>
</evidence>
<gene>
    <name evidence="6" type="primary">AlNc14C189G8406</name>
    <name evidence="7" type="synonym">AlNc14C235G9367</name>
    <name evidence="6" type="ORF">ALNC14_094580</name>
    <name evidence="7" type="ORF">ALNC14_104930</name>
</gene>
<dbReference type="FunFam" id="3.40.309.10:FF:000002">
    <property type="entry name" value="Methylmalonate-semialdehyde dehydrogenase (Acylating)"/>
    <property type="match status" value="1"/>
</dbReference>
<sequence>METSKRMKTGVPRIDNLIGDQFVAPKTSQYIDVISPTDDRVIATCALSSAEDVDHAVQIASLTFQEWKTLTVKARATILHKFYALMSEHAGELADLIVLESGKNRVEALASVYKGIETIEYACSLPQLIQGKILQVSREITCHEIREPLGVIVSIVPFNFPVMVPMWTIPIALALGNCVILKPSEKVPMTMHRTAQLLQQAGVPPGAFQIINGKEKAVNRLCDHPQVAAVTFVGSSRVAQTIARRCRAIDKRVLALGGAKNHLVAAVDAQAEMTAQDIVTSYAGCAGQRCMAASVLLLVGDREDILKLVVKKSKELTRGVEKGQVGALIDSDAKVRVLRYIDEAESSGAIVLVDGRSWATEPKGNWVGPTVLLHKSADDPAMKEEIFGPVLSVFKVQTNEDALDIVNSSEYGNAACVYTMKGETAEYFQTRFRAGMIGVNVGIPVPREPFSFGGLYGTKSKYGDVDITGDGCVEFFSNRRKVTTKWSLVKSNEDKANFTGQM</sequence>
<dbReference type="EMBL" id="FR824280">
    <property type="protein sequence ID" value="CCA24349.1"/>
    <property type="molecule type" value="Genomic_DNA"/>
</dbReference>
<name>F0WPR4_9STRA</name>
<reference evidence="6" key="2">
    <citation type="submission" date="2011-02" db="EMBL/GenBank/DDBJ databases">
        <authorList>
            <person name="MacLean D."/>
        </authorList>
    </citation>
    <scope>NUCLEOTIDE SEQUENCE</scope>
</reference>
<dbReference type="NCBIfam" id="TIGR01722">
    <property type="entry name" value="MMSDH"/>
    <property type="match status" value="1"/>
</dbReference>
<dbReference type="InterPro" id="IPR016161">
    <property type="entry name" value="Ald_DH/histidinol_DH"/>
</dbReference>
<dbReference type="HOGENOM" id="CLU_005391_1_10_1"/>
<keyword evidence="3" id="KW-0560">Oxidoreductase</keyword>
<evidence type="ECO:0000256" key="1">
    <source>
        <dbReference type="ARBA" id="ARBA00009986"/>
    </source>
</evidence>
<dbReference type="GO" id="GO:0006210">
    <property type="term" value="P:thymine catabolic process"/>
    <property type="evidence" value="ECO:0007669"/>
    <property type="project" value="TreeGrafter"/>
</dbReference>
<dbReference type="GO" id="GO:0006574">
    <property type="term" value="P:L-valine catabolic process"/>
    <property type="evidence" value="ECO:0007669"/>
    <property type="project" value="TreeGrafter"/>
</dbReference>
<dbReference type="FunFam" id="3.40.605.10:FF:000007">
    <property type="entry name" value="NAD/NADP-dependent betaine aldehyde dehydrogenase"/>
    <property type="match status" value="1"/>
</dbReference>
<dbReference type="Gene3D" id="3.40.309.10">
    <property type="entry name" value="Aldehyde Dehydrogenase, Chain A, domain 2"/>
    <property type="match status" value="1"/>
</dbReference>
<dbReference type="InterPro" id="IPR016160">
    <property type="entry name" value="Ald_DH_CS_CYS"/>
</dbReference>
<dbReference type="EC" id="1.2.1.27" evidence="2"/>
<comment type="similarity">
    <text evidence="1">Belongs to the aldehyde dehydrogenase family.</text>
</comment>
<evidence type="ECO:0000313" key="6">
    <source>
        <dbReference type="EMBL" id="CCA23315.1"/>
    </source>
</evidence>
<organism evidence="6">
    <name type="scientific">Albugo laibachii Nc14</name>
    <dbReference type="NCBI Taxonomy" id="890382"/>
    <lineage>
        <taxon>Eukaryota</taxon>
        <taxon>Sar</taxon>
        <taxon>Stramenopiles</taxon>
        <taxon>Oomycota</taxon>
        <taxon>Peronosporomycetes</taxon>
        <taxon>Albuginales</taxon>
        <taxon>Albuginaceae</taxon>
        <taxon>Albugo</taxon>
    </lineage>
</organism>
<feature type="domain" description="Aldehyde dehydrogenase" evidence="5">
    <location>
        <begin position="23"/>
        <end position="477"/>
    </location>
</feature>
<dbReference type="PANTHER" id="PTHR43866">
    <property type="entry name" value="MALONATE-SEMIALDEHYDE DEHYDROGENASE"/>
    <property type="match status" value="1"/>
</dbReference>
<dbReference type="InterPro" id="IPR016162">
    <property type="entry name" value="Ald_DH_N"/>
</dbReference>
<dbReference type="SUPFAM" id="SSF53720">
    <property type="entry name" value="ALDH-like"/>
    <property type="match status" value="1"/>
</dbReference>
<dbReference type="AlphaFoldDB" id="F0WPR4"/>
<accession>F0WPR4</accession>